<feature type="modified residue" description="4-aspartylphosphate" evidence="8">
    <location>
        <position position="58"/>
    </location>
</feature>
<organism evidence="11 12">
    <name type="scientific">Hydrogenispora ethanolica</name>
    <dbReference type="NCBI Taxonomy" id="1082276"/>
    <lineage>
        <taxon>Bacteria</taxon>
        <taxon>Bacillati</taxon>
        <taxon>Bacillota</taxon>
        <taxon>Hydrogenispora</taxon>
    </lineage>
</organism>
<evidence type="ECO:0000259" key="9">
    <source>
        <dbReference type="PROSITE" id="PS01124"/>
    </source>
</evidence>
<dbReference type="SMART" id="SM00342">
    <property type="entry name" value="HTH_ARAC"/>
    <property type="match status" value="1"/>
</dbReference>
<keyword evidence="6" id="KW-0238">DNA-binding</keyword>
<dbReference type="EMBL" id="SLUN01000002">
    <property type="protein sequence ID" value="TCL76559.1"/>
    <property type="molecule type" value="Genomic_DNA"/>
</dbReference>
<evidence type="ECO:0000256" key="1">
    <source>
        <dbReference type="ARBA" id="ARBA00004496"/>
    </source>
</evidence>
<evidence type="ECO:0000256" key="4">
    <source>
        <dbReference type="ARBA" id="ARBA00023012"/>
    </source>
</evidence>
<reference evidence="11 12" key="1">
    <citation type="submission" date="2019-03" db="EMBL/GenBank/DDBJ databases">
        <title>Genomic Encyclopedia of Type Strains, Phase IV (KMG-IV): sequencing the most valuable type-strain genomes for metagenomic binning, comparative biology and taxonomic classification.</title>
        <authorList>
            <person name="Goeker M."/>
        </authorList>
    </citation>
    <scope>NUCLEOTIDE SEQUENCE [LARGE SCALE GENOMIC DNA]</scope>
    <source>
        <strain evidence="11 12">LX-B</strain>
    </source>
</reference>
<dbReference type="PRINTS" id="PR00032">
    <property type="entry name" value="HTHARAC"/>
</dbReference>
<keyword evidence="7" id="KW-0804">Transcription</keyword>
<keyword evidence="2" id="KW-0963">Cytoplasm</keyword>
<dbReference type="PROSITE" id="PS01124">
    <property type="entry name" value="HTH_ARAC_FAMILY_2"/>
    <property type="match status" value="1"/>
</dbReference>
<protein>
    <submittedName>
        <fullName evidence="11">Two-component system response regulator YesN</fullName>
    </submittedName>
</protein>
<dbReference type="GO" id="GO:0000160">
    <property type="term" value="P:phosphorelay signal transduction system"/>
    <property type="evidence" value="ECO:0007669"/>
    <property type="project" value="UniProtKB-KW"/>
</dbReference>
<dbReference type="Pfam" id="PF00072">
    <property type="entry name" value="Response_reg"/>
    <property type="match status" value="1"/>
</dbReference>
<dbReference type="OrthoDB" id="9794370at2"/>
<dbReference type="Proteomes" id="UP000295008">
    <property type="component" value="Unassembled WGS sequence"/>
</dbReference>
<evidence type="ECO:0000256" key="2">
    <source>
        <dbReference type="ARBA" id="ARBA00022490"/>
    </source>
</evidence>
<dbReference type="InterPro" id="IPR009057">
    <property type="entry name" value="Homeodomain-like_sf"/>
</dbReference>
<dbReference type="InterPro" id="IPR020449">
    <property type="entry name" value="Tscrpt_reg_AraC-type_HTH"/>
</dbReference>
<feature type="domain" description="HTH araC/xylS-type" evidence="9">
    <location>
        <begin position="310"/>
        <end position="409"/>
    </location>
</feature>
<dbReference type="AlphaFoldDB" id="A0A4R1SB03"/>
<evidence type="ECO:0000256" key="6">
    <source>
        <dbReference type="ARBA" id="ARBA00023125"/>
    </source>
</evidence>
<dbReference type="GO" id="GO:0003700">
    <property type="term" value="F:DNA-binding transcription factor activity"/>
    <property type="evidence" value="ECO:0007669"/>
    <property type="project" value="InterPro"/>
</dbReference>
<keyword evidence="3 8" id="KW-0597">Phosphoprotein</keyword>
<dbReference type="SUPFAM" id="SSF52172">
    <property type="entry name" value="CheY-like"/>
    <property type="match status" value="1"/>
</dbReference>
<dbReference type="CDD" id="cd17536">
    <property type="entry name" value="REC_YesN-like"/>
    <property type="match status" value="1"/>
</dbReference>
<dbReference type="Gene3D" id="1.10.10.60">
    <property type="entry name" value="Homeodomain-like"/>
    <property type="match status" value="2"/>
</dbReference>
<evidence type="ECO:0000256" key="8">
    <source>
        <dbReference type="PROSITE-ProRule" id="PRU00169"/>
    </source>
</evidence>
<dbReference type="InterPro" id="IPR041522">
    <property type="entry name" value="CdaR_GGDEF"/>
</dbReference>
<dbReference type="Pfam" id="PF12833">
    <property type="entry name" value="HTH_18"/>
    <property type="match status" value="1"/>
</dbReference>
<keyword evidence="4" id="KW-0902">Two-component regulatory system</keyword>
<dbReference type="InterPro" id="IPR011006">
    <property type="entry name" value="CheY-like_superfamily"/>
</dbReference>
<comment type="subcellular location">
    <subcellularLocation>
        <location evidence="1">Cytoplasm</location>
    </subcellularLocation>
</comment>
<sequence>MNSDCKLLIVDDDEIIRAGLTRNIPWEAHGFTVVGAARNGAEGLDLAREHRPQLILSDIRMPFMDGLQMAEAVKAGDPGVKVIFLTGYDEFEYARKALNLKASDYILKYADNEEILQAVIKAGEEWREEQQLQGMVDQSQRILKEKLLRELLLAEEPTPDLAKRVKDLGLELAEEERFSVAAIGCEAPGNGRAATGGDFLADFCRERLAAAALPGEVVALPKRIILILGVSEAEFPGQEPFLAGLLQSLAERWREGKIAIGVGDIHQGPEGIAHAYQEAEAALETQTALGPAGIAYFRQIGESENQQRLRKILDYVRNHFDDPDLTLAKLAKEVNICPAYISTIFKKYQKIKFSDYLIAARMEKARELLAKTNLMTYEVAERTGYPNPQYFSVLFKKYTGMTPTEFKNSRHPA</sequence>
<keyword evidence="5" id="KW-0805">Transcription regulation</keyword>
<feature type="domain" description="Response regulatory" evidence="10">
    <location>
        <begin position="6"/>
        <end position="123"/>
    </location>
</feature>
<proteinExistence type="predicted"/>
<dbReference type="GO" id="GO:0005737">
    <property type="term" value="C:cytoplasm"/>
    <property type="evidence" value="ECO:0007669"/>
    <property type="project" value="UniProtKB-SubCell"/>
</dbReference>
<dbReference type="PANTHER" id="PTHR42713:SF3">
    <property type="entry name" value="TRANSCRIPTIONAL REGULATORY PROTEIN HPTR"/>
    <property type="match status" value="1"/>
</dbReference>
<dbReference type="SMART" id="SM00448">
    <property type="entry name" value="REC"/>
    <property type="match status" value="1"/>
</dbReference>
<dbReference type="Gene3D" id="3.40.50.2300">
    <property type="match status" value="1"/>
</dbReference>
<dbReference type="PROSITE" id="PS50110">
    <property type="entry name" value="RESPONSE_REGULATORY"/>
    <property type="match status" value="1"/>
</dbReference>
<evidence type="ECO:0000313" key="11">
    <source>
        <dbReference type="EMBL" id="TCL76559.1"/>
    </source>
</evidence>
<dbReference type="InterPro" id="IPR018060">
    <property type="entry name" value="HTH_AraC"/>
</dbReference>
<dbReference type="PANTHER" id="PTHR42713">
    <property type="entry name" value="HISTIDINE KINASE-RELATED"/>
    <property type="match status" value="1"/>
</dbReference>
<dbReference type="InterPro" id="IPR051552">
    <property type="entry name" value="HptR"/>
</dbReference>
<dbReference type="RefSeq" id="WP_132012727.1">
    <property type="nucleotide sequence ID" value="NZ_SLUN01000002.1"/>
</dbReference>
<accession>A0A4R1SB03</accession>
<comment type="caution">
    <text evidence="11">The sequence shown here is derived from an EMBL/GenBank/DDBJ whole genome shotgun (WGS) entry which is preliminary data.</text>
</comment>
<evidence type="ECO:0000259" key="10">
    <source>
        <dbReference type="PROSITE" id="PS50110"/>
    </source>
</evidence>
<evidence type="ECO:0000256" key="3">
    <source>
        <dbReference type="ARBA" id="ARBA00022553"/>
    </source>
</evidence>
<dbReference type="Pfam" id="PF17853">
    <property type="entry name" value="GGDEF_2"/>
    <property type="match status" value="1"/>
</dbReference>
<evidence type="ECO:0000256" key="7">
    <source>
        <dbReference type="ARBA" id="ARBA00023163"/>
    </source>
</evidence>
<evidence type="ECO:0000313" key="12">
    <source>
        <dbReference type="Proteomes" id="UP000295008"/>
    </source>
</evidence>
<dbReference type="GO" id="GO:0043565">
    <property type="term" value="F:sequence-specific DNA binding"/>
    <property type="evidence" value="ECO:0007669"/>
    <property type="project" value="InterPro"/>
</dbReference>
<evidence type="ECO:0000256" key="5">
    <source>
        <dbReference type="ARBA" id="ARBA00023015"/>
    </source>
</evidence>
<name>A0A4R1SB03_HYDET</name>
<keyword evidence="12" id="KW-1185">Reference proteome</keyword>
<dbReference type="SUPFAM" id="SSF46689">
    <property type="entry name" value="Homeodomain-like"/>
    <property type="match status" value="2"/>
</dbReference>
<gene>
    <name evidence="11" type="ORF">EDC14_1002318</name>
</gene>
<dbReference type="InterPro" id="IPR001789">
    <property type="entry name" value="Sig_transdc_resp-reg_receiver"/>
</dbReference>